<dbReference type="InterPro" id="IPR010540">
    <property type="entry name" value="CmpB_TMEM229"/>
</dbReference>
<feature type="transmembrane region" description="Helical" evidence="1">
    <location>
        <begin position="65"/>
        <end position="86"/>
    </location>
</feature>
<comment type="caution">
    <text evidence="2">The sequence shown here is derived from an EMBL/GenBank/DDBJ whole genome shotgun (WGS) entry which is preliminary data.</text>
</comment>
<keyword evidence="1" id="KW-1133">Transmembrane helix</keyword>
<name>A0ABN0P019_TRELE</name>
<dbReference type="Proteomes" id="UP000016649">
    <property type="component" value="Unassembled WGS sequence"/>
</dbReference>
<evidence type="ECO:0000313" key="2">
    <source>
        <dbReference type="EMBL" id="ERJ93695.1"/>
    </source>
</evidence>
<evidence type="ECO:0000256" key="1">
    <source>
        <dbReference type="SAM" id="Phobius"/>
    </source>
</evidence>
<feature type="transmembrane region" description="Helical" evidence="1">
    <location>
        <begin position="40"/>
        <end position="59"/>
    </location>
</feature>
<dbReference type="Pfam" id="PF06541">
    <property type="entry name" value="ABC_trans_CmpB"/>
    <property type="match status" value="1"/>
</dbReference>
<dbReference type="RefSeq" id="WP_021687008.1">
    <property type="nucleotide sequence ID" value="NZ_KI260564.1"/>
</dbReference>
<keyword evidence="1" id="KW-0812">Transmembrane</keyword>
<feature type="transmembrane region" description="Helical" evidence="1">
    <location>
        <begin position="6"/>
        <end position="28"/>
    </location>
</feature>
<keyword evidence="3" id="KW-1185">Reference proteome</keyword>
<feature type="transmembrane region" description="Helical" evidence="1">
    <location>
        <begin position="107"/>
        <end position="129"/>
    </location>
</feature>
<keyword evidence="1" id="KW-0472">Membrane</keyword>
<evidence type="ECO:0008006" key="4">
    <source>
        <dbReference type="Google" id="ProtNLM"/>
    </source>
</evidence>
<sequence>MLSDLFILFVFYSSLGWMCEVCYCALITHRFVNRGFLHGPWCPVYGIGALSVIGLLQPFAHNVFLLYAASFFITGAVEYLTGWLLEMLFHTKWWDYSDKKFNIKGRVCLFNSLLFTFASGSAVLFVHPTVAAFVERMPSTLRFYIACAFGFVFTADFALTLRKVVDFTEYITRLQDFAENLKERYENEAWFKSQSVSDMFEAVKLRSRLAKGEISDRILAKIELFSQRHAAVERFFNKFPSMQNTNRSFSLQHIKKLIQERMQDKKNKLWKN</sequence>
<feature type="transmembrane region" description="Helical" evidence="1">
    <location>
        <begin position="141"/>
        <end position="161"/>
    </location>
</feature>
<gene>
    <name evidence="2" type="ORF">HMPREF9193_00790</name>
</gene>
<reference evidence="2 3" key="1">
    <citation type="submission" date="2013-08" db="EMBL/GenBank/DDBJ databases">
        <authorList>
            <person name="Weinstock G."/>
            <person name="Sodergren E."/>
            <person name="Wylie T."/>
            <person name="Fulton L."/>
            <person name="Fulton R."/>
            <person name="Fronick C."/>
            <person name="O'Laughlin M."/>
            <person name="Godfrey J."/>
            <person name="Miner T."/>
            <person name="Herter B."/>
            <person name="Appelbaum E."/>
            <person name="Cordes M."/>
            <person name="Lek S."/>
            <person name="Wollam A."/>
            <person name="Pepin K.H."/>
            <person name="Palsikar V.B."/>
            <person name="Mitreva M."/>
            <person name="Wilson R.K."/>
        </authorList>
    </citation>
    <scope>NUCLEOTIDE SEQUENCE [LARGE SCALE GENOMIC DNA]</scope>
    <source>
        <strain evidence="2 3">ATCC 700332</strain>
    </source>
</reference>
<dbReference type="EMBL" id="AWVH01000023">
    <property type="protein sequence ID" value="ERJ93695.1"/>
    <property type="molecule type" value="Genomic_DNA"/>
</dbReference>
<organism evidence="2 3">
    <name type="scientific">Treponema lecithinolyticum ATCC 700332</name>
    <dbReference type="NCBI Taxonomy" id="1321815"/>
    <lineage>
        <taxon>Bacteria</taxon>
        <taxon>Pseudomonadati</taxon>
        <taxon>Spirochaetota</taxon>
        <taxon>Spirochaetia</taxon>
        <taxon>Spirochaetales</taxon>
        <taxon>Treponemataceae</taxon>
        <taxon>Treponema</taxon>
    </lineage>
</organism>
<evidence type="ECO:0000313" key="3">
    <source>
        <dbReference type="Proteomes" id="UP000016649"/>
    </source>
</evidence>
<accession>A0ABN0P019</accession>
<proteinExistence type="predicted"/>
<protein>
    <recommendedName>
        <fullName evidence="4">Transporter</fullName>
    </recommendedName>
</protein>